<keyword evidence="8 16" id="KW-1278">Translocase</keyword>
<keyword evidence="13 16" id="KW-0830">Ubiquinone</keyword>
<comment type="catalytic activity">
    <reaction evidence="16 17">
        <text>a ubiquinone + n Na(+)(in) + NADH + H(+) = a ubiquinol + n Na(+)(out) + NAD(+)</text>
        <dbReference type="Rhea" id="RHEA:47748"/>
        <dbReference type="Rhea" id="RHEA-COMP:9565"/>
        <dbReference type="Rhea" id="RHEA-COMP:9566"/>
        <dbReference type="ChEBI" id="CHEBI:15378"/>
        <dbReference type="ChEBI" id="CHEBI:16389"/>
        <dbReference type="ChEBI" id="CHEBI:17976"/>
        <dbReference type="ChEBI" id="CHEBI:29101"/>
        <dbReference type="ChEBI" id="CHEBI:57540"/>
        <dbReference type="ChEBI" id="CHEBI:57945"/>
        <dbReference type="EC" id="7.2.1.1"/>
    </reaction>
</comment>
<dbReference type="PaxDb" id="522772-Dacet_2020"/>
<keyword evidence="3 16" id="KW-0997">Cell inner membrane</keyword>
<evidence type="ECO:0000256" key="5">
    <source>
        <dbReference type="ARBA" id="ARBA00022630"/>
    </source>
</evidence>
<feature type="domain" description="FMN-binding" evidence="18">
    <location>
        <begin position="142"/>
        <end position="238"/>
    </location>
</feature>
<evidence type="ECO:0000313" key="20">
    <source>
        <dbReference type="Proteomes" id="UP000002012"/>
    </source>
</evidence>
<evidence type="ECO:0000256" key="16">
    <source>
        <dbReference type="HAMAP-Rule" id="MF_00427"/>
    </source>
</evidence>
<evidence type="ECO:0000256" key="6">
    <source>
        <dbReference type="ARBA" id="ARBA00022643"/>
    </source>
</evidence>
<evidence type="ECO:0000256" key="2">
    <source>
        <dbReference type="ARBA" id="ARBA00022475"/>
    </source>
</evidence>
<dbReference type="GO" id="GO:0005886">
    <property type="term" value="C:plasma membrane"/>
    <property type="evidence" value="ECO:0007669"/>
    <property type="project" value="UniProtKB-SubCell"/>
</dbReference>
<comment type="subcellular location">
    <subcellularLocation>
        <location evidence="16">Cell inner membrane</location>
        <topology evidence="16">Single-pass membrane protein</topology>
    </subcellularLocation>
</comment>
<proteinExistence type="inferred from homology"/>
<dbReference type="GO" id="GO:0006814">
    <property type="term" value="P:sodium ion transport"/>
    <property type="evidence" value="ECO:0007669"/>
    <property type="project" value="UniProtKB-UniRule"/>
</dbReference>
<dbReference type="PIRSF" id="PIRSF009437">
    <property type="entry name" value="NQR-1_subunit_C"/>
    <property type="match status" value="1"/>
</dbReference>
<dbReference type="SMART" id="SM00900">
    <property type="entry name" value="FMN_bind"/>
    <property type="match status" value="1"/>
</dbReference>
<evidence type="ECO:0000256" key="14">
    <source>
        <dbReference type="ARBA" id="ARBA00023136"/>
    </source>
</evidence>
<dbReference type="NCBIfam" id="TIGR01938">
    <property type="entry name" value="nqrC"/>
    <property type="match status" value="1"/>
</dbReference>
<dbReference type="PANTHER" id="PTHR37838">
    <property type="entry name" value="NA(+)-TRANSLOCATING NADH-QUINONE REDUCTASE SUBUNIT C"/>
    <property type="match status" value="1"/>
</dbReference>
<dbReference type="GO" id="GO:0016655">
    <property type="term" value="F:oxidoreductase activity, acting on NAD(P)H, quinone or similar compound as acceptor"/>
    <property type="evidence" value="ECO:0007669"/>
    <property type="project" value="UniProtKB-UniRule"/>
</dbReference>
<dbReference type="HOGENOM" id="CLU_077882_0_1_0"/>
<sequence precursor="true">MQRESDLRTFVTAFVLAVICSFLVSGAAVVLKPLQTKNKELERKKNVLIAGGLYQEGTDIQKVFESIEIVFADMKTGEQVKGNSDDYFNNFQSLSTGAESISIPKKEDLAGIRSIPPKVPVFLLKNNDGSLKNVIIPIYGSGLWSTMYGFLALEPDFNTVSGITFYEHGETPGLGGEIENPQWQQKWKGKEVYSGDGEVALSIVKGGARGEHQIDSLSGATLTSRGVQGTVRFWMGDKAFGKFFNKMKKGGA</sequence>
<dbReference type="OrthoDB" id="9786835at2"/>
<dbReference type="Proteomes" id="UP000002012">
    <property type="component" value="Chromosome"/>
</dbReference>
<dbReference type="GO" id="GO:0010181">
    <property type="term" value="F:FMN binding"/>
    <property type="evidence" value="ECO:0007669"/>
    <property type="project" value="UniProtKB-UniRule"/>
</dbReference>
<dbReference type="Pfam" id="PF04205">
    <property type="entry name" value="FMN_bind"/>
    <property type="match status" value="1"/>
</dbReference>
<evidence type="ECO:0000256" key="15">
    <source>
        <dbReference type="ARBA" id="ARBA00023201"/>
    </source>
</evidence>
<evidence type="ECO:0000259" key="18">
    <source>
        <dbReference type="SMART" id="SM00900"/>
    </source>
</evidence>
<accession>D4H1M3</accession>
<dbReference type="STRING" id="522772.Dacet_2020"/>
<evidence type="ECO:0000256" key="4">
    <source>
        <dbReference type="ARBA" id="ARBA00022553"/>
    </source>
</evidence>
<evidence type="ECO:0000256" key="7">
    <source>
        <dbReference type="ARBA" id="ARBA00022692"/>
    </source>
</evidence>
<dbReference type="InterPro" id="IPR010204">
    <property type="entry name" value="NqrC"/>
</dbReference>
<keyword evidence="2 16" id="KW-1003">Cell membrane</keyword>
<dbReference type="InterPro" id="IPR007329">
    <property type="entry name" value="FMN-bd"/>
</dbReference>
<comment type="cofactor">
    <cofactor evidence="16 17">
        <name>FMN</name>
        <dbReference type="ChEBI" id="CHEBI:58210"/>
    </cofactor>
</comment>
<comment type="function">
    <text evidence="16">NQR complex catalyzes the reduction of ubiquinone-1 to ubiquinol by two successive reactions, coupled with the transport of Na(+) ions from the cytoplasm to the periplasm. NqrA to NqrE are probably involved in the second step, the conversion of ubisemiquinone to ubiquinol.</text>
</comment>
<evidence type="ECO:0000256" key="3">
    <source>
        <dbReference type="ARBA" id="ARBA00022519"/>
    </source>
</evidence>
<evidence type="ECO:0000256" key="17">
    <source>
        <dbReference type="PIRNR" id="PIRNR009437"/>
    </source>
</evidence>
<evidence type="ECO:0000256" key="10">
    <source>
        <dbReference type="ARBA" id="ARBA00023027"/>
    </source>
</evidence>
<evidence type="ECO:0000256" key="9">
    <source>
        <dbReference type="ARBA" id="ARBA00022989"/>
    </source>
</evidence>
<comment type="caution">
    <text evidence="16">Lacks conserved residue(s) required for the propagation of feature annotation.</text>
</comment>
<dbReference type="EMBL" id="CP001968">
    <property type="protein sequence ID" value="ADD68783.1"/>
    <property type="molecule type" value="Genomic_DNA"/>
</dbReference>
<reference evidence="19 20" key="1">
    <citation type="journal article" date="2010" name="Stand. Genomic Sci.">
        <title>Complete genome sequence of Denitrovibrio acetiphilus type strain (N2460).</title>
        <authorList>
            <person name="Kiss H."/>
            <person name="Lang E."/>
            <person name="Lapidus A."/>
            <person name="Copeland A."/>
            <person name="Nolan M."/>
            <person name="Glavina Del Rio T."/>
            <person name="Chen F."/>
            <person name="Lucas S."/>
            <person name="Tice H."/>
            <person name="Cheng J.F."/>
            <person name="Han C."/>
            <person name="Goodwin L."/>
            <person name="Pitluck S."/>
            <person name="Liolios K."/>
            <person name="Pati A."/>
            <person name="Ivanova N."/>
            <person name="Mavromatis K."/>
            <person name="Chen A."/>
            <person name="Palaniappan K."/>
            <person name="Land M."/>
            <person name="Hauser L."/>
            <person name="Chang Y.J."/>
            <person name="Jeffries C.D."/>
            <person name="Detter J.C."/>
            <person name="Brettin T."/>
            <person name="Spring S."/>
            <person name="Rohde M."/>
            <person name="Goker M."/>
            <person name="Woyke T."/>
            <person name="Bristow J."/>
            <person name="Eisen J.A."/>
            <person name="Markowitz V."/>
            <person name="Hugenholtz P."/>
            <person name="Kyrpides N.C."/>
            <person name="Klenk H.P."/>
        </authorList>
    </citation>
    <scope>NUCLEOTIDE SEQUENCE [LARGE SCALE GENOMIC DNA]</scope>
    <source>
        <strain evidence="20">DSM 12809 / NBRC 114555 / N2460</strain>
    </source>
</reference>
<dbReference type="eggNOG" id="COG2869">
    <property type="taxonomic scope" value="Bacteria"/>
</dbReference>
<keyword evidence="4 16" id="KW-0597">Phosphoprotein</keyword>
<evidence type="ECO:0000256" key="13">
    <source>
        <dbReference type="ARBA" id="ARBA00023075"/>
    </source>
</evidence>
<keyword evidence="5 16" id="KW-0285">Flavoprotein</keyword>
<dbReference type="AlphaFoldDB" id="D4H1M3"/>
<dbReference type="RefSeq" id="WP_013011287.1">
    <property type="nucleotide sequence ID" value="NC_013943.1"/>
</dbReference>
<organism evidence="19 20">
    <name type="scientific">Denitrovibrio acetiphilus (strain DSM 12809 / NBRC 114555 / N2460)</name>
    <dbReference type="NCBI Taxonomy" id="522772"/>
    <lineage>
        <taxon>Bacteria</taxon>
        <taxon>Pseudomonadati</taxon>
        <taxon>Deferribacterota</taxon>
        <taxon>Deferribacteres</taxon>
        <taxon>Deferribacterales</taxon>
        <taxon>Geovibrionaceae</taxon>
        <taxon>Denitrovibrio</taxon>
    </lineage>
</organism>
<name>D4H1M3_DENA2</name>
<keyword evidence="9 16" id="KW-1133">Transmembrane helix</keyword>
<keyword evidence="12 16" id="KW-0406">Ion transport</keyword>
<evidence type="ECO:0000256" key="1">
    <source>
        <dbReference type="ARBA" id="ARBA00022448"/>
    </source>
</evidence>
<comment type="subunit">
    <text evidence="16 17">Composed of six subunits; NqrA, NqrB, NqrC, NqrD, NqrE and NqrF.</text>
</comment>
<comment type="similarity">
    <text evidence="16 17">Belongs to the NqrC family.</text>
</comment>
<gene>
    <name evidence="16" type="primary">nqrC</name>
    <name evidence="19" type="ordered locus">Dacet_2020</name>
</gene>
<keyword evidence="15 16" id="KW-0739">Sodium transport</keyword>
<dbReference type="EC" id="7.2.1.1" evidence="16 17"/>
<evidence type="ECO:0000256" key="11">
    <source>
        <dbReference type="ARBA" id="ARBA00023053"/>
    </source>
</evidence>
<dbReference type="HAMAP" id="MF_00427">
    <property type="entry name" value="NqrC"/>
    <property type="match status" value="1"/>
</dbReference>
<dbReference type="KEGG" id="dap:Dacet_2020"/>
<keyword evidence="14 16" id="KW-0472">Membrane</keyword>
<keyword evidence="6 16" id="KW-0288">FMN</keyword>
<evidence type="ECO:0000256" key="8">
    <source>
        <dbReference type="ARBA" id="ARBA00022967"/>
    </source>
</evidence>
<dbReference type="PANTHER" id="PTHR37838:SF1">
    <property type="entry name" value="NA(+)-TRANSLOCATING NADH-QUINONE REDUCTASE SUBUNIT C"/>
    <property type="match status" value="1"/>
</dbReference>
<feature type="modified residue" description="FMN phosphoryl threonine" evidence="16">
    <location>
        <position position="221"/>
    </location>
</feature>
<dbReference type="InParanoid" id="D4H1M3"/>
<keyword evidence="1 16" id="KW-0813">Transport</keyword>
<keyword evidence="11 16" id="KW-0915">Sodium</keyword>
<keyword evidence="7 16" id="KW-0812">Transmembrane</keyword>
<evidence type="ECO:0000256" key="12">
    <source>
        <dbReference type="ARBA" id="ARBA00023065"/>
    </source>
</evidence>
<protein>
    <recommendedName>
        <fullName evidence="16 17">Na(+)-translocating NADH-quinone reductase subunit C</fullName>
        <shortName evidence="16 17">Na(+)-NQR subunit C</shortName>
        <shortName evidence="16 17">Na(+)-translocating NQR subunit C</shortName>
        <ecNumber evidence="16 17">7.2.1.1</ecNumber>
    </recommendedName>
    <alternativeName>
        <fullName evidence="16 17">NQR complex subunit C</fullName>
    </alternativeName>
    <alternativeName>
        <fullName evidence="16 17">NQR-1 subunit C</fullName>
    </alternativeName>
</protein>
<keyword evidence="10 16" id="KW-0520">NAD</keyword>
<keyword evidence="20" id="KW-1185">Reference proteome</keyword>
<dbReference type="NCBIfam" id="NF003749">
    <property type="entry name" value="PRK05346.1-5"/>
    <property type="match status" value="1"/>
</dbReference>
<evidence type="ECO:0000313" key="19">
    <source>
        <dbReference type="EMBL" id="ADD68783.1"/>
    </source>
</evidence>